<dbReference type="OrthoDB" id="9769453at2"/>
<organism evidence="1 2">
    <name type="scientific">Sporobacter termitidis DSM 10068</name>
    <dbReference type="NCBI Taxonomy" id="1123282"/>
    <lineage>
        <taxon>Bacteria</taxon>
        <taxon>Bacillati</taxon>
        <taxon>Bacillota</taxon>
        <taxon>Clostridia</taxon>
        <taxon>Eubacteriales</taxon>
        <taxon>Oscillospiraceae</taxon>
        <taxon>Sporobacter</taxon>
    </lineage>
</organism>
<reference evidence="1 2" key="1">
    <citation type="submission" date="2016-11" db="EMBL/GenBank/DDBJ databases">
        <authorList>
            <person name="Jaros S."/>
            <person name="Januszkiewicz K."/>
            <person name="Wedrychowicz H."/>
        </authorList>
    </citation>
    <scope>NUCLEOTIDE SEQUENCE [LARGE SCALE GENOMIC DNA]</scope>
    <source>
        <strain evidence="1 2">DSM 10068</strain>
    </source>
</reference>
<dbReference type="Pfam" id="PF13941">
    <property type="entry name" value="MutL"/>
    <property type="match status" value="1"/>
</dbReference>
<evidence type="ECO:0008006" key="3">
    <source>
        <dbReference type="Google" id="ProtNLM"/>
    </source>
</evidence>
<dbReference type="NCBIfam" id="NF040745">
    <property type="entry name" value="accessory_GlmL"/>
    <property type="match status" value="1"/>
</dbReference>
<evidence type="ECO:0000313" key="2">
    <source>
        <dbReference type="Proteomes" id="UP000183995"/>
    </source>
</evidence>
<protein>
    <recommendedName>
        <fullName evidence="3">MutL protein</fullName>
    </recommendedName>
</protein>
<accession>A0A1M5ZC10</accession>
<evidence type="ECO:0000313" key="1">
    <source>
        <dbReference type="EMBL" id="SHI21699.1"/>
    </source>
</evidence>
<sequence length="461" mass="49115">MSDIRIFIDFGSTFTKAVAFDLDKEALLARVQAPSTVDTDVSLGLREALDRLGETVPVGDEDIRRAVACSSAAGGLRMVCIGLVPEYTTEAGRLAALGAGAKIVGTFSYEMTRDEQEELAALAPDIVLLTGGTDGGNKKTILHNARMLSELQNGVKNVIVAGNKSARNEIEALFAGTRQNVVYTKNVMPEFGRLALDPVNEKIRELFISRITDAKGISRVREMIGGVAMPTPSAVLEAAKLIADGARGAPGLGELLLVDVGGATTDVYSVARGAPTKEGAAVAGLPEPYAKRTVEGDLGLFHNLDTLSGIAAQAEDLYDDRKAAFEAKVEKLRSARSIPEDADLTECQLTLSQLAVKTAVDRHAGTVKLVVTTSGEFWVQRGKDLTQVKTVIGAGGPVVFSADPRRVLAGAVYRGDAPHILKPKAPRFYLDSRYILFAVGLLAQSDPAKALRIIKKYLQEI</sequence>
<dbReference type="RefSeq" id="WP_073082129.1">
    <property type="nucleotide sequence ID" value="NZ_FQXV01000016.1"/>
</dbReference>
<dbReference type="InterPro" id="IPR006230">
    <property type="entry name" value="MutL"/>
</dbReference>
<dbReference type="Proteomes" id="UP000183995">
    <property type="component" value="Unassembled WGS sequence"/>
</dbReference>
<name>A0A1M5ZC10_9FIRM</name>
<keyword evidence="2" id="KW-1185">Reference proteome</keyword>
<dbReference type="STRING" id="1123282.SAMN02745823_03511"/>
<dbReference type="NCBIfam" id="TIGR01319">
    <property type="entry name" value="glmL_fam"/>
    <property type="match status" value="1"/>
</dbReference>
<dbReference type="EMBL" id="FQXV01000016">
    <property type="protein sequence ID" value="SHI21699.1"/>
    <property type="molecule type" value="Genomic_DNA"/>
</dbReference>
<gene>
    <name evidence="1" type="ORF">SAMN02745823_03511</name>
</gene>
<dbReference type="PIRSF" id="PIRSF004729">
    <property type="entry name" value="MutL"/>
    <property type="match status" value="1"/>
</dbReference>
<proteinExistence type="predicted"/>
<dbReference type="AlphaFoldDB" id="A0A1M5ZC10"/>